<accession>A0A9W7FAV5</accession>
<evidence type="ECO:0000313" key="1">
    <source>
        <dbReference type="EMBL" id="GMI08528.1"/>
    </source>
</evidence>
<dbReference type="AlphaFoldDB" id="A0A9W7FAV5"/>
<dbReference type="EMBL" id="BRXW01000124">
    <property type="protein sequence ID" value="GMI08528.1"/>
    <property type="molecule type" value="Genomic_DNA"/>
</dbReference>
<sequence>MYYSQSASKPPAALIHASTRTFSQSPRQIRPLQELRQINARITTRIRNLLTHQRTVDQTLSSIDAFTKEMHEIKIEHPNVDAHHMNTLLEEEIELRESLKLISSLSTIESLKSRKTYEAWETQFLLVLNLSSSIGRIHGDVDPNLVSQALDTLSTIKKRLILALNTALNETIVSPSSPHLIKLHTLDYFHNTHIAATYSNYLRTSITNLWITYLTPHTDGIQPLITRLSVWDVDDVDVDLAVLRLEALKSVVQNTLERHPPQHLTLPALTTLLTLLPHSLTSAIDEVTLALAVAVKVSLEESLMACLSKRKVGVNSRGHIRASLAADVILTVKSHLDILPSRSPEIVSVSLSSVQNALSRIGVSEDYLMLVGDLFSLSSLVPELDELGLEAVGGSLLTVSDELLGHVVARAYEDLEAGGVEFFGTTWFEERENALALILTETVSDYASEFNGWLQGESWLLRRSEVSRGFKVVGWLLSSLVATGKKVKYAQQKEKAENLAAVIQRHKRRVSQSITRRTSTLIGTDESLAPILEVAAKPWPDKTQACRILESDVSIYTRYFTIADFTSLSIIVKLIESDDDFYYSANLDSYITAGNLQGFDPATLKILEALNVLCDFDVESVKSQAQAAVEAEEWEVVEEGKNENLRNVCDFI</sequence>
<proteinExistence type="predicted"/>
<keyword evidence="2" id="KW-1185">Reference proteome</keyword>
<dbReference type="OrthoDB" id="10584824at2759"/>
<reference evidence="2" key="1">
    <citation type="journal article" date="2023" name="Commun. Biol.">
        <title>Genome analysis of Parmales, the sister group of diatoms, reveals the evolutionary specialization of diatoms from phago-mixotrophs to photoautotrophs.</title>
        <authorList>
            <person name="Ban H."/>
            <person name="Sato S."/>
            <person name="Yoshikawa S."/>
            <person name="Yamada K."/>
            <person name="Nakamura Y."/>
            <person name="Ichinomiya M."/>
            <person name="Sato N."/>
            <person name="Blanc-Mathieu R."/>
            <person name="Endo H."/>
            <person name="Kuwata A."/>
            <person name="Ogata H."/>
        </authorList>
    </citation>
    <scope>NUCLEOTIDE SEQUENCE [LARGE SCALE GENOMIC DNA]</scope>
    <source>
        <strain evidence="2">NIES 3700</strain>
    </source>
</reference>
<name>A0A9W7FAV5_9STRA</name>
<evidence type="ECO:0000313" key="2">
    <source>
        <dbReference type="Proteomes" id="UP001165122"/>
    </source>
</evidence>
<protein>
    <submittedName>
        <fullName evidence="1">Uncharacterized protein</fullName>
    </submittedName>
</protein>
<organism evidence="1 2">
    <name type="scientific">Triparma laevis f. longispina</name>
    <dbReference type="NCBI Taxonomy" id="1714387"/>
    <lineage>
        <taxon>Eukaryota</taxon>
        <taxon>Sar</taxon>
        <taxon>Stramenopiles</taxon>
        <taxon>Ochrophyta</taxon>
        <taxon>Bolidophyceae</taxon>
        <taxon>Parmales</taxon>
        <taxon>Triparmaceae</taxon>
        <taxon>Triparma</taxon>
    </lineage>
</organism>
<dbReference type="Proteomes" id="UP001165122">
    <property type="component" value="Unassembled WGS sequence"/>
</dbReference>
<comment type="caution">
    <text evidence="1">The sequence shown here is derived from an EMBL/GenBank/DDBJ whole genome shotgun (WGS) entry which is preliminary data.</text>
</comment>
<gene>
    <name evidence="1" type="ORF">TrLO_g15975</name>
</gene>